<feature type="transmembrane region" description="Helical" evidence="1">
    <location>
        <begin position="38"/>
        <end position="60"/>
    </location>
</feature>
<dbReference type="Proteomes" id="UP001651880">
    <property type="component" value="Unassembled WGS sequence"/>
</dbReference>
<accession>A0ABT1NEJ7</accession>
<feature type="transmembrane region" description="Helical" evidence="1">
    <location>
        <begin position="191"/>
        <end position="211"/>
    </location>
</feature>
<keyword evidence="3" id="KW-1185">Reference proteome</keyword>
<protein>
    <submittedName>
        <fullName evidence="2">Uncharacterized protein</fullName>
    </submittedName>
</protein>
<keyword evidence="1" id="KW-1133">Transmembrane helix</keyword>
<sequence length="223" mass="23558">MNSFSKKAVKIGTMFMLCAAISVFIPALYLWLRYGAWPGWSGLGSLASLLVPMSIVGWIVQPISYFPALGVAGTYMTWMAGSAADVRVPASAAAQNAAEVEPGSAEAEVASTLGVCTSIVVTVLVMLLFVIAGAAIVNILPPSVTAAFVYILPALVGALYTTLTLANRRVGSITLFINAILYFVLRKAGIPTAIIMLLMVISGIIITIAIFRSQNKKSLIEKE</sequence>
<evidence type="ECO:0000313" key="2">
    <source>
        <dbReference type="EMBL" id="MCQ1529695.1"/>
    </source>
</evidence>
<organism evidence="2 3">
    <name type="scientific">Lutispora saccharofermentans</name>
    <dbReference type="NCBI Taxonomy" id="3024236"/>
    <lineage>
        <taxon>Bacteria</taxon>
        <taxon>Bacillati</taxon>
        <taxon>Bacillota</taxon>
        <taxon>Clostridia</taxon>
        <taxon>Lutisporales</taxon>
        <taxon>Lutisporaceae</taxon>
        <taxon>Lutispora</taxon>
    </lineage>
</organism>
<keyword evidence="1" id="KW-0812">Transmembrane</keyword>
<feature type="transmembrane region" description="Helical" evidence="1">
    <location>
        <begin position="143"/>
        <end position="163"/>
    </location>
</feature>
<gene>
    <name evidence="2" type="ORF">LJD61_09025</name>
</gene>
<comment type="caution">
    <text evidence="2">The sequence shown here is derived from an EMBL/GenBank/DDBJ whole genome shotgun (WGS) entry which is preliminary data.</text>
</comment>
<evidence type="ECO:0000256" key="1">
    <source>
        <dbReference type="SAM" id="Phobius"/>
    </source>
</evidence>
<name>A0ABT1NEJ7_9FIRM</name>
<keyword evidence="1" id="KW-0472">Membrane</keyword>
<dbReference type="EMBL" id="JAJEKE010000006">
    <property type="protein sequence ID" value="MCQ1529695.1"/>
    <property type="molecule type" value="Genomic_DNA"/>
</dbReference>
<feature type="transmembrane region" description="Helical" evidence="1">
    <location>
        <begin position="113"/>
        <end position="137"/>
    </location>
</feature>
<proteinExistence type="predicted"/>
<reference evidence="2 3" key="1">
    <citation type="submission" date="2021-10" db="EMBL/GenBank/DDBJ databases">
        <title>Lutispora strain m25 sp. nov., a thermophilic, non-spore-forming bacterium isolated from a lab-scale methanogenic bioreactor digesting anaerobic sludge.</title>
        <authorList>
            <person name="El Houari A."/>
            <person name="Mcdonald J."/>
        </authorList>
    </citation>
    <scope>NUCLEOTIDE SEQUENCE [LARGE SCALE GENOMIC DNA]</scope>
    <source>
        <strain evidence="3">m25</strain>
    </source>
</reference>
<feature type="transmembrane region" description="Helical" evidence="1">
    <location>
        <begin position="12"/>
        <end position="32"/>
    </location>
</feature>
<evidence type="ECO:0000313" key="3">
    <source>
        <dbReference type="Proteomes" id="UP001651880"/>
    </source>
</evidence>
<dbReference type="RefSeq" id="WP_255227207.1">
    <property type="nucleotide sequence ID" value="NZ_JAJEKE010000006.1"/>
</dbReference>